<evidence type="ECO:0000313" key="2">
    <source>
        <dbReference type="Proteomes" id="UP001157502"/>
    </source>
</evidence>
<organism evidence="1 2">
    <name type="scientific">Dallia pectoralis</name>
    <name type="common">Alaska blackfish</name>
    <dbReference type="NCBI Taxonomy" id="75939"/>
    <lineage>
        <taxon>Eukaryota</taxon>
        <taxon>Metazoa</taxon>
        <taxon>Chordata</taxon>
        <taxon>Craniata</taxon>
        <taxon>Vertebrata</taxon>
        <taxon>Euteleostomi</taxon>
        <taxon>Actinopterygii</taxon>
        <taxon>Neopterygii</taxon>
        <taxon>Teleostei</taxon>
        <taxon>Protacanthopterygii</taxon>
        <taxon>Esociformes</taxon>
        <taxon>Umbridae</taxon>
        <taxon>Dallia</taxon>
    </lineage>
</organism>
<proteinExistence type="predicted"/>
<comment type="caution">
    <text evidence="1">The sequence shown here is derived from an EMBL/GenBank/DDBJ whole genome shotgun (WGS) entry which is preliminary data.</text>
</comment>
<dbReference type="EMBL" id="CM055738">
    <property type="protein sequence ID" value="KAJ8005324.1"/>
    <property type="molecule type" value="Genomic_DNA"/>
</dbReference>
<sequence length="183" mass="20339">MPSSVVDASTGVSKLRGLKWDGRRRENESSTLARPSNWDRVLHPNAGLPKPATCLTISPRAQLQGLILEVCREPVTQPATSGRTGYSPGPDPEMQISLAPGQSDRAHKRPGCPPLRDVQERRRQCNSEGYDTVTYSYLANKPGTSPQRHSKRHGRFIISDQRLRSSYKVICIISEELELYDGS</sequence>
<evidence type="ECO:0000313" key="1">
    <source>
        <dbReference type="EMBL" id="KAJ8005324.1"/>
    </source>
</evidence>
<name>A0ACC2GNK8_DALPE</name>
<reference evidence="1" key="1">
    <citation type="submission" date="2021-05" db="EMBL/GenBank/DDBJ databases">
        <authorList>
            <person name="Pan Q."/>
            <person name="Jouanno E."/>
            <person name="Zahm M."/>
            <person name="Klopp C."/>
            <person name="Cabau C."/>
            <person name="Louis A."/>
            <person name="Berthelot C."/>
            <person name="Parey E."/>
            <person name="Roest Crollius H."/>
            <person name="Montfort J."/>
            <person name="Robinson-Rechavi M."/>
            <person name="Bouchez O."/>
            <person name="Lampietro C."/>
            <person name="Lopez Roques C."/>
            <person name="Donnadieu C."/>
            <person name="Postlethwait J."/>
            <person name="Bobe J."/>
            <person name="Dillon D."/>
            <person name="Chandos A."/>
            <person name="von Hippel F."/>
            <person name="Guiguen Y."/>
        </authorList>
    </citation>
    <scope>NUCLEOTIDE SEQUENCE</scope>
    <source>
        <strain evidence="1">YG-Jan2019</strain>
    </source>
</reference>
<dbReference type="Proteomes" id="UP001157502">
    <property type="component" value="Chromosome 11"/>
</dbReference>
<keyword evidence="2" id="KW-1185">Reference proteome</keyword>
<accession>A0ACC2GNK8</accession>
<gene>
    <name evidence="1" type="ORF">DPEC_G00145450</name>
</gene>
<protein>
    <submittedName>
        <fullName evidence="1">Uncharacterized protein</fullName>
    </submittedName>
</protein>